<evidence type="ECO:0000256" key="4">
    <source>
        <dbReference type="ARBA" id="ARBA00022729"/>
    </source>
</evidence>
<dbReference type="PRINTS" id="PR00827">
    <property type="entry name" value="FELALLERGEN"/>
</dbReference>
<dbReference type="CDD" id="cd00633">
    <property type="entry name" value="Secretoglobin"/>
    <property type="match status" value="1"/>
</dbReference>
<evidence type="ECO:0000313" key="6">
    <source>
        <dbReference type="Ensembl" id="ENSCAFP00030002675.1"/>
    </source>
</evidence>
<evidence type="ECO:0008006" key="8">
    <source>
        <dbReference type="Google" id="ProtNLM"/>
    </source>
</evidence>
<dbReference type="AlphaFoldDB" id="A0A8C0M1P2"/>
<dbReference type="SUPFAM" id="SSF48201">
    <property type="entry name" value="Uteroglobin-like"/>
    <property type="match status" value="1"/>
</dbReference>
<dbReference type="Proteomes" id="UP000694429">
    <property type="component" value="Chromosome 1"/>
</dbReference>
<organism evidence="6 7">
    <name type="scientific">Canis lupus familiaris</name>
    <name type="common">Dog</name>
    <name type="synonym">Canis familiaris</name>
    <dbReference type="NCBI Taxonomy" id="9615"/>
    <lineage>
        <taxon>Eukaryota</taxon>
        <taxon>Metazoa</taxon>
        <taxon>Chordata</taxon>
        <taxon>Craniata</taxon>
        <taxon>Vertebrata</taxon>
        <taxon>Euteleostomi</taxon>
        <taxon>Mammalia</taxon>
        <taxon>Eutheria</taxon>
        <taxon>Laurasiatheria</taxon>
        <taxon>Carnivora</taxon>
        <taxon>Caniformia</taxon>
        <taxon>Canidae</taxon>
        <taxon>Canis</taxon>
    </lineage>
</organism>
<comment type="similarity">
    <text evidence="2">Belongs to the secretoglobin family.</text>
</comment>
<keyword evidence="3" id="KW-0964">Secreted</keyword>
<dbReference type="PANTHER" id="PTHR21226">
    <property type="entry name" value="ABPA10-RELATED"/>
    <property type="match status" value="1"/>
</dbReference>
<keyword evidence="4 5" id="KW-0732">Signal</keyword>
<reference evidence="6" key="2">
    <citation type="submission" date="2025-08" db="UniProtKB">
        <authorList>
            <consortium name="Ensembl"/>
        </authorList>
    </citation>
    <scope>IDENTIFICATION</scope>
</reference>
<dbReference type="GO" id="GO:0005576">
    <property type="term" value="C:extracellular region"/>
    <property type="evidence" value="ECO:0007669"/>
    <property type="project" value="UniProtKB-SubCell"/>
</dbReference>
<reference evidence="6" key="1">
    <citation type="submission" date="2019-03" db="EMBL/GenBank/DDBJ databases">
        <authorList>
            <person name="Warren W.C."/>
            <person name="Johnson G.S."/>
        </authorList>
    </citation>
    <scope>NUCLEOTIDE SEQUENCE [LARGE SCALE GENOMIC DNA]</scope>
    <source>
        <strain evidence="6">Basenji</strain>
    </source>
</reference>
<sequence>HEAVGALLLLGAALLLASGGDCRICPAVRDDVSLFLTGSTEDYVDNVARYQSSPVILENAKLLKECVDGKMTDGDKQNALSVLVGWLRVRASGAFWASLGPGRGGGISLLHRGPPREFKRRKTSWMGK</sequence>
<accession>A0A8C0M1P2</accession>
<name>A0A8C0M1P2_CANLF</name>
<protein>
    <recommendedName>
        <fullName evidence="8">Major allergen I polypeptide chain 1-like</fullName>
    </recommendedName>
</protein>
<dbReference type="InterPro" id="IPR035960">
    <property type="entry name" value="Secretoglobin_sf"/>
</dbReference>
<comment type="subcellular location">
    <subcellularLocation>
        <location evidence="1">Secreted</location>
    </subcellularLocation>
</comment>
<dbReference type="Gene3D" id="1.20.920.50">
    <property type="match status" value="1"/>
</dbReference>
<dbReference type="PROSITE" id="PS51311">
    <property type="entry name" value="SCGB"/>
    <property type="match status" value="1"/>
</dbReference>
<dbReference type="PANTHER" id="PTHR21226:SF8">
    <property type="entry name" value="ABPA10-RELATED"/>
    <property type="match status" value="1"/>
</dbReference>
<evidence type="ECO:0000313" key="7">
    <source>
        <dbReference type="Proteomes" id="UP000694429"/>
    </source>
</evidence>
<dbReference type="Ensembl" id="ENSCAFT00030003011.1">
    <property type="protein sequence ID" value="ENSCAFP00030002675.1"/>
    <property type="gene ID" value="ENSCAFG00030001683.1"/>
</dbReference>
<dbReference type="InterPro" id="IPR016126">
    <property type="entry name" value="Secretoglobin"/>
</dbReference>
<feature type="signal peptide" evidence="5">
    <location>
        <begin position="1"/>
        <end position="22"/>
    </location>
</feature>
<dbReference type="SMART" id="SM00096">
    <property type="entry name" value="UTG"/>
    <property type="match status" value="1"/>
</dbReference>
<evidence type="ECO:0000256" key="3">
    <source>
        <dbReference type="ARBA" id="ARBA00022525"/>
    </source>
</evidence>
<evidence type="ECO:0000256" key="2">
    <source>
        <dbReference type="ARBA" id="ARBA00008650"/>
    </source>
</evidence>
<proteinExistence type="inferred from homology"/>
<dbReference type="InterPro" id="IPR053723">
    <property type="entry name" value="Secretoglobin_Domain_sf"/>
</dbReference>
<evidence type="ECO:0000256" key="5">
    <source>
        <dbReference type="SAM" id="SignalP"/>
    </source>
</evidence>
<dbReference type="FunFam" id="1.20.920.50:FF:000001">
    <property type="entry name" value="Androgen-binding protein"/>
    <property type="match status" value="1"/>
</dbReference>
<dbReference type="Pfam" id="PF01099">
    <property type="entry name" value="Uteroglobin"/>
    <property type="match status" value="1"/>
</dbReference>
<evidence type="ECO:0000256" key="1">
    <source>
        <dbReference type="ARBA" id="ARBA00004613"/>
    </source>
</evidence>
<dbReference type="InterPro" id="IPR006178">
    <property type="entry name" value="CH1-like"/>
</dbReference>
<feature type="chain" id="PRO_5034606873" description="Major allergen I polypeptide chain 1-like" evidence="5">
    <location>
        <begin position="23"/>
        <end position="128"/>
    </location>
</feature>